<sequence length="114" mass="13272">MIKYIIRLEYLLQLIVISYIYFFIIDSSIPLFLLLIFVPDISMLGYIGGNKIGARIYNIFHTLIIPTLLLLINYLSYSILLTQVVLIWYAHIFIDRILGYGLKLDSGFKLTHLN</sequence>
<name>A0A6P2CK53_9LACO</name>
<dbReference type="InterPro" id="IPR025356">
    <property type="entry name" value="DUF4260"/>
</dbReference>
<dbReference type="Pfam" id="PF14079">
    <property type="entry name" value="DUF4260"/>
    <property type="match status" value="1"/>
</dbReference>
<dbReference type="RefSeq" id="WP_148606575.1">
    <property type="nucleotide sequence ID" value="NZ_BSUV01000001.1"/>
</dbReference>
<proteinExistence type="predicted"/>
<dbReference type="OrthoDB" id="9813911at2"/>
<keyword evidence="1" id="KW-0472">Membrane</keyword>
<evidence type="ECO:0000313" key="3">
    <source>
        <dbReference type="Proteomes" id="UP000442244"/>
    </source>
</evidence>
<dbReference type="AlphaFoldDB" id="A0A6P2CK53"/>
<keyword evidence="3" id="KW-1185">Reference proteome</keyword>
<reference evidence="2 3" key="1">
    <citation type="submission" date="2019-01" db="EMBL/GenBank/DDBJ databases">
        <title>Leuconostoc litchii sp. nov., a novel lactic acid bacterium isolated from lychee.</title>
        <authorList>
            <person name="Wang L.-T."/>
        </authorList>
    </citation>
    <scope>NUCLEOTIDE SEQUENCE [LARGE SCALE GENOMIC DNA]</scope>
    <source>
        <strain evidence="2 3">MB7</strain>
    </source>
</reference>
<dbReference type="Proteomes" id="UP000442244">
    <property type="component" value="Unassembled WGS sequence"/>
</dbReference>
<gene>
    <name evidence="2" type="ORF">ESZ47_08595</name>
</gene>
<evidence type="ECO:0000313" key="2">
    <source>
        <dbReference type="EMBL" id="TYC46081.1"/>
    </source>
</evidence>
<accession>A0A6P2CK53</accession>
<organism evidence="2 3">
    <name type="scientific">Leuconostoc litchii</name>
    <dbReference type="NCBI Taxonomy" id="1981069"/>
    <lineage>
        <taxon>Bacteria</taxon>
        <taxon>Bacillati</taxon>
        <taxon>Bacillota</taxon>
        <taxon>Bacilli</taxon>
        <taxon>Lactobacillales</taxon>
        <taxon>Lactobacillaceae</taxon>
        <taxon>Leuconostoc</taxon>
    </lineage>
</organism>
<evidence type="ECO:0000256" key="1">
    <source>
        <dbReference type="SAM" id="Phobius"/>
    </source>
</evidence>
<protein>
    <submittedName>
        <fullName evidence="2">DUF4260 family protein</fullName>
    </submittedName>
</protein>
<comment type="caution">
    <text evidence="2">The sequence shown here is derived from an EMBL/GenBank/DDBJ whole genome shotgun (WGS) entry which is preliminary data.</text>
</comment>
<keyword evidence="1" id="KW-1133">Transmembrane helix</keyword>
<keyword evidence="1" id="KW-0812">Transmembrane</keyword>
<feature type="transmembrane region" description="Helical" evidence="1">
    <location>
        <begin position="56"/>
        <end position="75"/>
    </location>
</feature>
<dbReference type="EMBL" id="SDGY01000008">
    <property type="protein sequence ID" value="TYC46081.1"/>
    <property type="molecule type" value="Genomic_DNA"/>
</dbReference>